<comment type="caution">
    <text evidence="3">The sequence shown here is derived from an EMBL/GenBank/DDBJ whole genome shotgun (WGS) entry which is preliminary data.</text>
</comment>
<evidence type="ECO:0000256" key="1">
    <source>
        <dbReference type="SAM" id="MobiDB-lite"/>
    </source>
</evidence>
<evidence type="ECO:0000313" key="3">
    <source>
        <dbReference type="EMBL" id="GLJ78338.1"/>
    </source>
</evidence>
<dbReference type="Gene3D" id="3.40.50.1820">
    <property type="entry name" value="alpha/beta hydrolase"/>
    <property type="match status" value="1"/>
</dbReference>
<protein>
    <recommendedName>
        <fullName evidence="2">DUF1023 domain-containing protein</fullName>
    </recommendedName>
</protein>
<dbReference type="Proteomes" id="UP001142317">
    <property type="component" value="Unassembled WGS sequence"/>
</dbReference>
<reference evidence="3" key="2">
    <citation type="submission" date="2023-01" db="EMBL/GenBank/DDBJ databases">
        <authorList>
            <person name="Sun Q."/>
            <person name="Evtushenko L."/>
        </authorList>
    </citation>
    <scope>NUCLEOTIDE SEQUENCE</scope>
    <source>
        <strain evidence="3">VKM Ac-1447</strain>
    </source>
</reference>
<dbReference type="RefSeq" id="WP_210006018.1">
    <property type="nucleotide sequence ID" value="NZ_BSEO01000001.1"/>
</dbReference>
<dbReference type="EMBL" id="BSEO01000001">
    <property type="protein sequence ID" value="GLJ78338.1"/>
    <property type="molecule type" value="Genomic_DNA"/>
</dbReference>
<accession>A0A9W6HEJ6</accession>
<feature type="region of interest" description="Disordered" evidence="1">
    <location>
        <begin position="475"/>
        <end position="514"/>
    </location>
</feature>
<dbReference type="AlphaFoldDB" id="A0A9W6HEJ6"/>
<reference evidence="3" key="1">
    <citation type="journal article" date="2014" name="Int. J. Syst. Evol. Microbiol.">
        <title>Complete genome sequence of Corynebacterium casei LMG S-19264T (=DSM 44701T), isolated from a smear-ripened cheese.</title>
        <authorList>
            <consortium name="US DOE Joint Genome Institute (JGI-PGF)"/>
            <person name="Walter F."/>
            <person name="Albersmeier A."/>
            <person name="Kalinowski J."/>
            <person name="Ruckert C."/>
        </authorList>
    </citation>
    <scope>NUCLEOTIDE SEQUENCE</scope>
    <source>
        <strain evidence="3">VKM Ac-1447</strain>
    </source>
</reference>
<gene>
    <name evidence="3" type="ORF">GCM10017586_00200</name>
</gene>
<feature type="domain" description="DUF1023" evidence="2">
    <location>
        <begin position="291"/>
        <end position="426"/>
    </location>
</feature>
<name>A0A9W6HEJ6_9MICO</name>
<dbReference type="InterPro" id="IPR029058">
    <property type="entry name" value="AB_hydrolase_fold"/>
</dbReference>
<dbReference type="SUPFAM" id="SSF53474">
    <property type="entry name" value="alpha/beta-Hydrolases"/>
    <property type="match status" value="1"/>
</dbReference>
<evidence type="ECO:0000259" key="2">
    <source>
        <dbReference type="Pfam" id="PF06259"/>
    </source>
</evidence>
<dbReference type="Pfam" id="PF06259">
    <property type="entry name" value="Abhydrolase_8"/>
    <property type="match status" value="1"/>
</dbReference>
<sequence length="563" mass="58464">MSLTSPNRGYPLERLEGSAGSMSWWSGAFSRVAGSLGDLRTTVQSATDLDGVGASITAARADAQEVANGLAAEIAEAELLAGVLQRYADAFSSSAEAANRLIDDIESAHAAWSSAAAEAEEAALSALSTSRSGEPADVRRANDAAQDAVATRDAAAGDLADLWEQFENHYSAWDTAYDAALAELAGGAGPAMTSEARSLLEQLLAADTPQAVLELWLAHEKLQKELKLAHPDIIGNLDGIPYDVRADVNSHRLEALYSSHPTGEFGEQIEALWNTLAQGGSHASLISFDPDGSAQVTAAIAYGDLATATDINVLVPGMLSNVTGMGEWGDSARALNAAGPGIASVVWFGYDSPTVAEEPSMQRANDGAPALRSFLLGLDAVHPASEKAVIAHSYGSTTAALAIGSRPDGLGVDQFIAVGSAGFPSDPEVLSNLENAEGLRTYATLSENDAWARIGRDTSWGGAHGTVPETLPGVTEFGSDGGSADGVDLAPTPGHASHDGGNGPLPSGDGEGYLVEGSESFYNIQQIILTGEPGTEMDGDGSERGFWDLPDWLEWLPVDPYRT</sequence>
<dbReference type="InterPro" id="IPR010427">
    <property type="entry name" value="DUF1023"/>
</dbReference>
<evidence type="ECO:0000313" key="4">
    <source>
        <dbReference type="Proteomes" id="UP001142317"/>
    </source>
</evidence>
<keyword evidence="4" id="KW-1185">Reference proteome</keyword>
<organism evidence="3 4">
    <name type="scientific">Microbacterium imperiale</name>
    <dbReference type="NCBI Taxonomy" id="33884"/>
    <lineage>
        <taxon>Bacteria</taxon>
        <taxon>Bacillati</taxon>
        <taxon>Actinomycetota</taxon>
        <taxon>Actinomycetes</taxon>
        <taxon>Micrococcales</taxon>
        <taxon>Microbacteriaceae</taxon>
        <taxon>Microbacterium</taxon>
    </lineage>
</organism>
<proteinExistence type="predicted"/>